<dbReference type="Pfam" id="PF24931">
    <property type="entry name" value="ACT_ACR9_3rd"/>
    <property type="match status" value="1"/>
</dbReference>
<dbReference type="Proteomes" id="UP001418222">
    <property type="component" value="Unassembled WGS sequence"/>
</dbReference>
<dbReference type="AlphaFoldDB" id="A0AAP0B3F6"/>
<dbReference type="InterPro" id="IPR002912">
    <property type="entry name" value="ACT_dom"/>
</dbReference>
<evidence type="ECO:0000313" key="5">
    <source>
        <dbReference type="Proteomes" id="UP001418222"/>
    </source>
</evidence>
<evidence type="ECO:0000256" key="2">
    <source>
        <dbReference type="RuleBase" id="RU369043"/>
    </source>
</evidence>
<dbReference type="Gene3D" id="3.30.70.260">
    <property type="match status" value="1"/>
</dbReference>
<dbReference type="Pfam" id="PF13740">
    <property type="entry name" value="ACT_6"/>
    <property type="match status" value="1"/>
</dbReference>
<dbReference type="PANTHER" id="PTHR31096">
    <property type="entry name" value="ACT DOMAIN-CONTAINING PROTEIN ACR4-RELATED"/>
    <property type="match status" value="1"/>
</dbReference>
<reference evidence="4 5" key="1">
    <citation type="journal article" date="2022" name="Nat. Plants">
        <title>Genomes of leafy and leafless Platanthera orchids illuminate the evolution of mycoheterotrophy.</title>
        <authorList>
            <person name="Li M.H."/>
            <person name="Liu K.W."/>
            <person name="Li Z."/>
            <person name="Lu H.C."/>
            <person name="Ye Q.L."/>
            <person name="Zhang D."/>
            <person name="Wang J.Y."/>
            <person name="Li Y.F."/>
            <person name="Zhong Z.M."/>
            <person name="Liu X."/>
            <person name="Yu X."/>
            <person name="Liu D.K."/>
            <person name="Tu X.D."/>
            <person name="Liu B."/>
            <person name="Hao Y."/>
            <person name="Liao X.Y."/>
            <person name="Jiang Y.T."/>
            <person name="Sun W.H."/>
            <person name="Chen J."/>
            <person name="Chen Y.Q."/>
            <person name="Ai Y."/>
            <person name="Zhai J.W."/>
            <person name="Wu S.S."/>
            <person name="Zhou Z."/>
            <person name="Hsiao Y.Y."/>
            <person name="Wu W.L."/>
            <person name="Chen Y.Y."/>
            <person name="Lin Y.F."/>
            <person name="Hsu J.L."/>
            <person name="Li C.Y."/>
            <person name="Wang Z.W."/>
            <person name="Zhao X."/>
            <person name="Zhong W.Y."/>
            <person name="Ma X.K."/>
            <person name="Ma L."/>
            <person name="Huang J."/>
            <person name="Chen G.Z."/>
            <person name="Huang M.Z."/>
            <person name="Huang L."/>
            <person name="Peng D.H."/>
            <person name="Luo Y.B."/>
            <person name="Zou S.Q."/>
            <person name="Chen S.P."/>
            <person name="Lan S."/>
            <person name="Tsai W.C."/>
            <person name="Van de Peer Y."/>
            <person name="Liu Z.J."/>
        </authorList>
    </citation>
    <scope>NUCLEOTIDE SEQUENCE [LARGE SCALE GENOMIC DNA]</scope>
    <source>
        <strain evidence="4">Lor287</strain>
    </source>
</reference>
<gene>
    <name evidence="4" type="ORF">KSP39_PZI018941</name>
</gene>
<dbReference type="SUPFAM" id="SSF55021">
    <property type="entry name" value="ACT-like"/>
    <property type="match status" value="2"/>
</dbReference>
<protein>
    <recommendedName>
        <fullName evidence="2">ACT domain-containing protein ACR</fullName>
    </recommendedName>
    <alternativeName>
        <fullName evidence="2">Protein ACT DOMAIN REPEATS</fullName>
    </alternativeName>
</protein>
<evidence type="ECO:0000256" key="1">
    <source>
        <dbReference type="ARBA" id="ARBA00022737"/>
    </source>
</evidence>
<name>A0AAP0B3F6_9ASPA</name>
<comment type="caution">
    <text evidence="4">The sequence shown here is derived from an EMBL/GenBank/DDBJ whole genome shotgun (WGS) entry which is preliminary data.</text>
</comment>
<evidence type="ECO:0000313" key="4">
    <source>
        <dbReference type="EMBL" id="KAK8926254.1"/>
    </source>
</evidence>
<dbReference type="CDD" id="cd04897">
    <property type="entry name" value="ACT_ACR_3"/>
    <property type="match status" value="1"/>
</dbReference>
<proteinExistence type="predicted"/>
<feature type="domain" description="ACT" evidence="3">
    <location>
        <begin position="118"/>
        <end position="198"/>
    </location>
</feature>
<dbReference type="EMBL" id="JBBWWQ010000016">
    <property type="protein sequence ID" value="KAK8926254.1"/>
    <property type="molecule type" value="Genomic_DNA"/>
</dbReference>
<dbReference type="PROSITE" id="PS51671">
    <property type="entry name" value="ACT"/>
    <property type="match status" value="1"/>
</dbReference>
<organism evidence="4 5">
    <name type="scientific">Platanthera zijinensis</name>
    <dbReference type="NCBI Taxonomy" id="2320716"/>
    <lineage>
        <taxon>Eukaryota</taxon>
        <taxon>Viridiplantae</taxon>
        <taxon>Streptophyta</taxon>
        <taxon>Embryophyta</taxon>
        <taxon>Tracheophyta</taxon>
        <taxon>Spermatophyta</taxon>
        <taxon>Magnoliopsida</taxon>
        <taxon>Liliopsida</taxon>
        <taxon>Asparagales</taxon>
        <taxon>Orchidaceae</taxon>
        <taxon>Orchidoideae</taxon>
        <taxon>Orchideae</taxon>
        <taxon>Orchidinae</taxon>
        <taxon>Platanthera</taxon>
    </lineage>
</organism>
<dbReference type="GO" id="GO:0016597">
    <property type="term" value="F:amino acid binding"/>
    <property type="evidence" value="ECO:0007669"/>
    <property type="project" value="UniProtKB-UniRule"/>
</dbReference>
<keyword evidence="5" id="KW-1185">Reference proteome</keyword>
<dbReference type="InterPro" id="IPR040217">
    <property type="entry name" value="ACR1-12"/>
</dbReference>
<accession>A0AAP0B3F6</accession>
<keyword evidence="1 2" id="KW-0677">Repeat</keyword>
<evidence type="ECO:0000259" key="3">
    <source>
        <dbReference type="PROSITE" id="PS51671"/>
    </source>
</evidence>
<dbReference type="PANTHER" id="PTHR31096:SF6">
    <property type="entry name" value="ACT DOMAIN-CONTAINING PROTEIN ACR8"/>
    <property type="match status" value="1"/>
</dbReference>
<dbReference type="InterPro" id="IPR045865">
    <property type="entry name" value="ACT-like_dom_sf"/>
</dbReference>
<comment type="function">
    <text evidence="2">Binds amino acids.</text>
</comment>
<sequence>MDWSDSLNEYQKLVLRMNKPRVVIDNAVCATATLVKVDSAMQDEILLETVQMLSDLDLCIEKAYISSDGRWFMNVFYVTDRYGQKVADENVISFIEQSFCAGEEAALISLGRRHSLATIEIAGADRAGLLSDIFTVLSDLGCGIAEAKLWTHNGRIAAIISIEENGSKPVEESDKIHSIQTRLRNIVDGGTTALASGGAFTDRRLHQMMYAIRDYEVARSGEPSVSVQSCAERGYSIVIVQCHDRSKLLFDVICTLTDMKYVVFHGTVNTNDNRAYLEFCIRHSDGKPINSDAESQRLIQCLQAAIYRRSFEDLRLELAVHQHGLLAEATRAFRENGLSVTRAEVSCKCEAAANVFYVAGTAGNPVDSKTIDAVIELIGNDRLKVCPVNTNRTAQPSSVAEETPAAALLLYLSSLVKRNLFNMGLIKSCS</sequence>